<evidence type="ECO:0000313" key="2">
    <source>
        <dbReference type="Proteomes" id="UP001237194"/>
    </source>
</evidence>
<proteinExistence type="predicted"/>
<accession>A0ABT7DI59</accession>
<reference evidence="1 2" key="1">
    <citation type="submission" date="2023-04" db="EMBL/GenBank/DDBJ databases">
        <title>A novel species of the genus Streptomyces: Streptomyces pakalii sp. nov. isolated from a Mexican soil jungle.</title>
        <authorList>
            <person name="Chavez-Hernandez M.A."/>
            <person name="Ortiz-Alvarez J."/>
            <person name="Villa-Tanaca L."/>
            <person name="Hernandez-Rodriguez C."/>
        </authorList>
    </citation>
    <scope>NUCLEOTIDE SEQUENCE [LARGE SCALE GENOMIC DNA]</scope>
    <source>
        <strain evidence="1 2">ENCB-J15</strain>
    </source>
</reference>
<evidence type="ECO:0000313" key="1">
    <source>
        <dbReference type="EMBL" id="MDJ1645273.1"/>
    </source>
</evidence>
<comment type="caution">
    <text evidence="1">The sequence shown here is derived from an EMBL/GenBank/DDBJ whole genome shotgun (WGS) entry which is preliminary data.</text>
</comment>
<sequence>MPLVRVASTARQLYGTDIVLVVTNGYFSTRCAPLATQLHIHLTDRRALATRASDGRP</sequence>
<dbReference type="RefSeq" id="WP_283901156.1">
    <property type="nucleotide sequence ID" value="NZ_JARWAF010000021.1"/>
</dbReference>
<dbReference type="Proteomes" id="UP001237194">
    <property type="component" value="Unassembled WGS sequence"/>
</dbReference>
<name>A0ABT7DI59_9ACTN</name>
<dbReference type="EMBL" id="JARWAF010000021">
    <property type="protein sequence ID" value="MDJ1645273.1"/>
    <property type="molecule type" value="Genomic_DNA"/>
</dbReference>
<evidence type="ECO:0008006" key="3">
    <source>
        <dbReference type="Google" id="ProtNLM"/>
    </source>
</evidence>
<gene>
    <name evidence="1" type="ORF">P5W92_33420</name>
</gene>
<keyword evidence="2" id="KW-1185">Reference proteome</keyword>
<protein>
    <recommendedName>
        <fullName evidence="3">Restriction endonuclease</fullName>
    </recommendedName>
</protein>
<organism evidence="1 2">
    <name type="scientific">Streptomyces pakalii</name>
    <dbReference type="NCBI Taxonomy" id="3036494"/>
    <lineage>
        <taxon>Bacteria</taxon>
        <taxon>Bacillati</taxon>
        <taxon>Actinomycetota</taxon>
        <taxon>Actinomycetes</taxon>
        <taxon>Kitasatosporales</taxon>
        <taxon>Streptomycetaceae</taxon>
        <taxon>Streptomyces</taxon>
    </lineage>
</organism>